<feature type="transmembrane region" description="Helical" evidence="12">
    <location>
        <begin position="110"/>
        <end position="130"/>
    </location>
</feature>
<dbReference type="OrthoDB" id="3468954at2"/>
<feature type="transmembrane region" description="Helical" evidence="12">
    <location>
        <begin position="137"/>
        <end position="154"/>
    </location>
</feature>
<evidence type="ECO:0000313" key="13">
    <source>
        <dbReference type="EMBL" id="KUN89307.1"/>
    </source>
</evidence>
<keyword evidence="6 12" id="KW-0812">Transmembrane</keyword>
<comment type="function">
    <text evidence="9">Part of the binding-protein-dependent transport system for D-xylose. Probably responsible for the translocation of the substrate across the membrane.</text>
</comment>
<evidence type="ECO:0000256" key="8">
    <source>
        <dbReference type="ARBA" id="ARBA00023136"/>
    </source>
</evidence>
<feature type="transmembrane region" description="Helical" evidence="12">
    <location>
        <begin position="188"/>
        <end position="208"/>
    </location>
</feature>
<name>A0A101TBM8_9ACTN</name>
<evidence type="ECO:0000256" key="1">
    <source>
        <dbReference type="ARBA" id="ARBA00004651"/>
    </source>
</evidence>
<dbReference type="PANTHER" id="PTHR32196:SF32">
    <property type="entry name" value="XYLOSE TRANSPORT SYSTEM PERMEASE PROTEIN XYLH"/>
    <property type="match status" value="1"/>
</dbReference>
<feature type="transmembrane region" description="Helical" evidence="12">
    <location>
        <begin position="298"/>
        <end position="316"/>
    </location>
</feature>
<evidence type="ECO:0000256" key="11">
    <source>
        <dbReference type="SAM" id="MobiDB-lite"/>
    </source>
</evidence>
<dbReference type="Pfam" id="PF02653">
    <property type="entry name" value="BPD_transp_2"/>
    <property type="match status" value="1"/>
</dbReference>
<evidence type="ECO:0000313" key="14">
    <source>
        <dbReference type="Proteomes" id="UP000052982"/>
    </source>
</evidence>
<evidence type="ECO:0000256" key="6">
    <source>
        <dbReference type="ARBA" id="ARBA00022692"/>
    </source>
</evidence>
<evidence type="ECO:0000256" key="10">
    <source>
        <dbReference type="ARBA" id="ARBA00035686"/>
    </source>
</evidence>
<dbReference type="RefSeq" id="WP_055634531.1">
    <property type="nucleotide sequence ID" value="NZ_JBIRRP010000007.1"/>
</dbReference>
<dbReference type="InterPro" id="IPR001851">
    <property type="entry name" value="ABC_transp_permease"/>
</dbReference>
<sequence length="457" mass="47219">MSDTSKTVKSDSPEPEKAGTATKLGKTEGVDETQDTVAPADDPTAAPVAVVDPRLLVREEGLKGYLTEFKRKVKGGELGSLPVVVGLIVIWTIFQTQNDRFLSADNLSNISYFMSATGMLAIGLVFVLLLGEIDLSVGSVSGLSSTLFAVFAVNHGVNPWLSLVLAVITGVAIGSLQGWFFAKVGVPAFVVTLAGFLGWNGLMLWLLGDSGTINIPSESGPVHLLGQSSFFMDQAIIGAYLLAGLAVVLSLVGNLNEQRRRKAAGVPFRPTSEILLRVGALALAAFVSAAVLNDAAGVSNALVIFLAALVIVDFVLRRTTYGRQVFAVGGGIEAARRAGINVPMVRISVFAISGGFAAIGGMFFAGQTASATLSAGGGNTLMLAIAAAVIGGTSLFGGRGSVWSALLGMLVIQSIQTGLDLLNMNTSIQYMITGGVLLGAVVIDSVSRKSQKAAGRG</sequence>
<keyword evidence="2" id="KW-0813">Transport</keyword>
<dbReference type="PANTHER" id="PTHR32196">
    <property type="entry name" value="ABC TRANSPORTER PERMEASE PROTEIN YPHD-RELATED-RELATED"/>
    <property type="match status" value="1"/>
</dbReference>
<evidence type="ECO:0000256" key="9">
    <source>
        <dbReference type="ARBA" id="ARBA00035611"/>
    </source>
</evidence>
<feature type="transmembrane region" description="Helical" evidence="12">
    <location>
        <begin position="228"/>
        <end position="253"/>
    </location>
</feature>
<evidence type="ECO:0000256" key="4">
    <source>
        <dbReference type="ARBA" id="ARBA00022519"/>
    </source>
</evidence>
<keyword evidence="14" id="KW-1185">Reference proteome</keyword>
<protein>
    <recommendedName>
        <fullName evidence="10">Xylose transport system permease protein XylH</fullName>
    </recommendedName>
</protein>
<gene>
    <name evidence="13" type="ORF">AQJ64_01125</name>
</gene>
<evidence type="ECO:0000256" key="2">
    <source>
        <dbReference type="ARBA" id="ARBA00022448"/>
    </source>
</evidence>
<keyword evidence="4" id="KW-0997">Cell inner membrane</keyword>
<feature type="transmembrane region" description="Helical" evidence="12">
    <location>
        <begin position="274"/>
        <end position="292"/>
    </location>
</feature>
<comment type="caution">
    <text evidence="13">The sequence shown here is derived from an EMBL/GenBank/DDBJ whole genome shotgun (WGS) entry which is preliminary data.</text>
</comment>
<organism evidence="13 14">
    <name type="scientific">Streptomyces griseoruber</name>
    <dbReference type="NCBI Taxonomy" id="1943"/>
    <lineage>
        <taxon>Bacteria</taxon>
        <taxon>Bacillati</taxon>
        <taxon>Actinomycetota</taxon>
        <taxon>Actinomycetes</taxon>
        <taxon>Kitasatosporales</taxon>
        <taxon>Streptomycetaceae</taxon>
        <taxon>Streptomyces</taxon>
    </lineage>
</organism>
<keyword evidence="7 12" id="KW-1133">Transmembrane helix</keyword>
<dbReference type="GO" id="GO:0022857">
    <property type="term" value="F:transmembrane transporter activity"/>
    <property type="evidence" value="ECO:0007669"/>
    <property type="project" value="InterPro"/>
</dbReference>
<dbReference type="EMBL" id="LMWW01000001">
    <property type="protein sequence ID" value="KUN89307.1"/>
    <property type="molecule type" value="Genomic_DNA"/>
</dbReference>
<dbReference type="GO" id="GO:0005886">
    <property type="term" value="C:plasma membrane"/>
    <property type="evidence" value="ECO:0007669"/>
    <property type="project" value="UniProtKB-SubCell"/>
</dbReference>
<reference evidence="13 14" key="1">
    <citation type="submission" date="2015-10" db="EMBL/GenBank/DDBJ databases">
        <title>Draft genome sequence of Streptomyces griseoruber DSM 40281, type strain for the species Streptomyces griseoruber.</title>
        <authorList>
            <person name="Ruckert C."/>
            <person name="Winkler A."/>
            <person name="Kalinowski J."/>
            <person name="Kampfer P."/>
            <person name="Glaeser S."/>
        </authorList>
    </citation>
    <scope>NUCLEOTIDE SEQUENCE [LARGE SCALE GENOMIC DNA]</scope>
    <source>
        <strain evidence="13 14">DSM 40281</strain>
    </source>
</reference>
<comment type="subcellular location">
    <subcellularLocation>
        <location evidence="1">Cell membrane</location>
        <topology evidence="1">Multi-pass membrane protein</topology>
    </subcellularLocation>
</comment>
<keyword evidence="3" id="KW-1003">Cell membrane</keyword>
<dbReference type="CDD" id="cd06579">
    <property type="entry name" value="TM_PBP1_transp_AraH_like"/>
    <property type="match status" value="1"/>
</dbReference>
<feature type="transmembrane region" description="Helical" evidence="12">
    <location>
        <begin position="160"/>
        <end position="181"/>
    </location>
</feature>
<keyword evidence="5" id="KW-0762">Sugar transport</keyword>
<feature type="transmembrane region" description="Helical" evidence="12">
    <location>
        <begin position="345"/>
        <end position="365"/>
    </location>
</feature>
<dbReference type="AlphaFoldDB" id="A0A101TBM8"/>
<keyword evidence="8 12" id="KW-0472">Membrane</keyword>
<evidence type="ECO:0000256" key="12">
    <source>
        <dbReference type="SAM" id="Phobius"/>
    </source>
</evidence>
<accession>A0A101TBM8</accession>
<evidence type="ECO:0000256" key="3">
    <source>
        <dbReference type="ARBA" id="ARBA00022475"/>
    </source>
</evidence>
<feature type="compositionally biased region" description="Basic and acidic residues" evidence="11">
    <location>
        <begin position="1"/>
        <end position="17"/>
    </location>
</feature>
<feature type="compositionally biased region" description="Low complexity" evidence="11">
    <location>
        <begin position="35"/>
        <end position="44"/>
    </location>
</feature>
<evidence type="ECO:0000256" key="7">
    <source>
        <dbReference type="ARBA" id="ARBA00022989"/>
    </source>
</evidence>
<proteinExistence type="predicted"/>
<evidence type="ECO:0000256" key="5">
    <source>
        <dbReference type="ARBA" id="ARBA00022597"/>
    </source>
</evidence>
<dbReference type="STRING" id="1943.AQJ64_01125"/>
<feature type="region of interest" description="Disordered" evidence="11">
    <location>
        <begin position="1"/>
        <end position="44"/>
    </location>
</feature>
<dbReference type="Proteomes" id="UP000052982">
    <property type="component" value="Unassembled WGS sequence"/>
</dbReference>
<feature type="transmembrane region" description="Helical" evidence="12">
    <location>
        <begin position="78"/>
        <end position="94"/>
    </location>
</feature>